<dbReference type="InterPro" id="IPR036760">
    <property type="entry name" value="SspB-like_sf"/>
</dbReference>
<feature type="region of interest" description="Disordered" evidence="1">
    <location>
        <begin position="149"/>
        <end position="185"/>
    </location>
</feature>
<comment type="caution">
    <text evidence="2">The sequence shown here is derived from an EMBL/GenBank/DDBJ whole genome shotgun (WGS) entry which is preliminary data.</text>
</comment>
<proteinExistence type="predicted"/>
<evidence type="ECO:0008006" key="4">
    <source>
        <dbReference type="Google" id="ProtNLM"/>
    </source>
</evidence>
<evidence type="ECO:0000256" key="1">
    <source>
        <dbReference type="SAM" id="MobiDB-lite"/>
    </source>
</evidence>
<dbReference type="EMBL" id="BJZO01000022">
    <property type="protein sequence ID" value="GEO80949.1"/>
    <property type="molecule type" value="Genomic_DNA"/>
</dbReference>
<organism evidence="2 3">
    <name type="scientific">Pararhodospirillum oryzae</name>
    <dbReference type="NCBI Taxonomy" id="478448"/>
    <lineage>
        <taxon>Bacteria</taxon>
        <taxon>Pseudomonadati</taxon>
        <taxon>Pseudomonadota</taxon>
        <taxon>Alphaproteobacteria</taxon>
        <taxon>Rhodospirillales</taxon>
        <taxon>Rhodospirillaceae</taxon>
        <taxon>Pararhodospirillum</taxon>
    </lineage>
</organism>
<dbReference type="Pfam" id="PF04386">
    <property type="entry name" value="SspB"/>
    <property type="match status" value="1"/>
</dbReference>
<dbReference type="Proteomes" id="UP000321567">
    <property type="component" value="Unassembled WGS sequence"/>
</dbReference>
<evidence type="ECO:0000313" key="3">
    <source>
        <dbReference type="Proteomes" id="UP000321567"/>
    </source>
</evidence>
<dbReference type="InterPro" id="IPR007481">
    <property type="entry name" value="SspB"/>
</dbReference>
<gene>
    <name evidence="2" type="ORF">ROR02_10800</name>
</gene>
<reference evidence="2 3" key="1">
    <citation type="submission" date="2019-07" db="EMBL/GenBank/DDBJ databases">
        <title>Whole genome shotgun sequence of Rhodospirillum oryzae NBRC 107573.</title>
        <authorList>
            <person name="Hosoyama A."/>
            <person name="Uohara A."/>
            <person name="Ohji S."/>
            <person name="Ichikawa N."/>
        </authorList>
    </citation>
    <scope>NUCLEOTIDE SEQUENCE [LARGE SCALE GENOMIC DNA]</scope>
    <source>
        <strain evidence="2 3">NBRC 107573</strain>
    </source>
</reference>
<dbReference type="AlphaFoldDB" id="A0A512H648"/>
<dbReference type="RefSeq" id="WP_246135415.1">
    <property type="nucleotide sequence ID" value="NZ_BJZO01000022.1"/>
</dbReference>
<sequence length="185" mass="20165">MEDRITHFAYDQMVESALKGVVREALDVTARQGLPGAHHFYITFRTNYPGVQLAPRLKSQHPEAMTIVLQNQFWDLVVEPDHFEVSLSFGGRRERLVIPFRAVSTFADPHATFSLQFSVPGGPAASEVPENGVGDDDTLPEGALLTPGLVFTDEAPGDATPPLASTPAEGSPGNIITLDRFRKKP</sequence>
<keyword evidence="3" id="KW-1185">Reference proteome</keyword>
<accession>A0A512H648</accession>
<dbReference type="SUPFAM" id="SSF101738">
    <property type="entry name" value="SspB-like"/>
    <property type="match status" value="1"/>
</dbReference>
<name>A0A512H648_9PROT</name>
<protein>
    <recommendedName>
        <fullName evidence="4">Stringent starvation protein B</fullName>
    </recommendedName>
</protein>
<evidence type="ECO:0000313" key="2">
    <source>
        <dbReference type="EMBL" id="GEO80949.1"/>
    </source>
</evidence>
<dbReference type="Gene3D" id="2.30.30.220">
    <property type="entry name" value="SspB-like"/>
    <property type="match status" value="1"/>
</dbReference>